<feature type="transmembrane region" description="Helical" evidence="5">
    <location>
        <begin position="380"/>
        <end position="406"/>
    </location>
</feature>
<reference evidence="8" key="3">
    <citation type="submission" date="2016-11" db="EMBL/GenBank/DDBJ databases">
        <authorList>
            <person name="Varghese N."/>
            <person name="Submissions S."/>
        </authorList>
    </citation>
    <scope>NUCLEOTIDE SEQUENCE [LARGE SCALE GENOMIC DNA]</scope>
    <source>
        <strain evidence="8">DSM 27989</strain>
    </source>
</reference>
<evidence type="ECO:0000256" key="4">
    <source>
        <dbReference type="ARBA" id="ARBA00023136"/>
    </source>
</evidence>
<dbReference type="GO" id="GO:0016020">
    <property type="term" value="C:membrane"/>
    <property type="evidence" value="ECO:0007669"/>
    <property type="project" value="UniProtKB-SubCell"/>
</dbReference>
<evidence type="ECO:0000313" key="6">
    <source>
        <dbReference type="EMBL" id="GGE87586.1"/>
    </source>
</evidence>
<feature type="transmembrane region" description="Helical" evidence="5">
    <location>
        <begin position="338"/>
        <end position="368"/>
    </location>
</feature>
<proteinExistence type="predicted"/>
<organism evidence="7 8">
    <name type="scientific">Chishuiella changwenlii</name>
    <dbReference type="NCBI Taxonomy" id="1434701"/>
    <lineage>
        <taxon>Bacteria</taxon>
        <taxon>Pseudomonadati</taxon>
        <taxon>Bacteroidota</taxon>
        <taxon>Flavobacteriia</taxon>
        <taxon>Flavobacteriales</taxon>
        <taxon>Weeksellaceae</taxon>
        <taxon>Chishuiella</taxon>
    </lineage>
</organism>
<dbReference type="PRINTS" id="PR00762">
    <property type="entry name" value="CLCHANNEL"/>
</dbReference>
<dbReference type="Pfam" id="PF00654">
    <property type="entry name" value="Voltage_CLC"/>
    <property type="match status" value="1"/>
</dbReference>
<feature type="transmembrane region" description="Helical" evidence="5">
    <location>
        <begin position="275"/>
        <end position="295"/>
    </location>
</feature>
<dbReference type="EMBL" id="BMFL01000001">
    <property type="protein sequence ID" value="GGE87586.1"/>
    <property type="molecule type" value="Genomic_DNA"/>
</dbReference>
<feature type="transmembrane region" description="Helical" evidence="5">
    <location>
        <begin position="315"/>
        <end position="331"/>
    </location>
</feature>
<dbReference type="Gene3D" id="1.10.3080.10">
    <property type="entry name" value="Clc chloride channel"/>
    <property type="match status" value="1"/>
</dbReference>
<evidence type="ECO:0000313" key="8">
    <source>
        <dbReference type="Proteomes" id="UP000184120"/>
    </source>
</evidence>
<dbReference type="EMBL" id="FRBH01000007">
    <property type="protein sequence ID" value="SHL23906.1"/>
    <property type="molecule type" value="Genomic_DNA"/>
</dbReference>
<evidence type="ECO:0000313" key="7">
    <source>
        <dbReference type="EMBL" id="SHL23906.1"/>
    </source>
</evidence>
<gene>
    <name evidence="6" type="ORF">GCM10010984_01690</name>
    <name evidence="7" type="ORF">SAMN05443634_107116</name>
</gene>
<dbReference type="Proteomes" id="UP000650994">
    <property type="component" value="Unassembled WGS sequence"/>
</dbReference>
<reference evidence="9" key="4">
    <citation type="journal article" date="2019" name="Int. J. Syst. Evol. Microbiol.">
        <title>The Global Catalogue of Microorganisms (GCM) 10K type strain sequencing project: providing services to taxonomists for standard genome sequencing and annotation.</title>
        <authorList>
            <consortium name="The Broad Institute Genomics Platform"/>
            <consortium name="The Broad Institute Genome Sequencing Center for Infectious Disease"/>
            <person name="Wu L."/>
            <person name="Ma J."/>
        </authorList>
    </citation>
    <scope>NUCLEOTIDE SEQUENCE [LARGE SCALE GENOMIC DNA]</scope>
    <source>
        <strain evidence="9">CGMCC 1.12707</strain>
    </source>
</reference>
<protein>
    <submittedName>
        <fullName evidence="7">H+/Cl-antiporter ClcA</fullName>
    </submittedName>
    <submittedName>
        <fullName evidence="6">Voltage-gated chloride channel protein</fullName>
    </submittedName>
</protein>
<dbReference type="STRING" id="1434701.SAMN05443634_107116"/>
<dbReference type="Proteomes" id="UP000184120">
    <property type="component" value="Unassembled WGS sequence"/>
</dbReference>
<feature type="transmembrane region" description="Helical" evidence="5">
    <location>
        <begin position="236"/>
        <end position="254"/>
    </location>
</feature>
<dbReference type="CDD" id="cd03682">
    <property type="entry name" value="ClC_sycA_like"/>
    <property type="match status" value="1"/>
</dbReference>
<reference evidence="6" key="5">
    <citation type="submission" date="2024-05" db="EMBL/GenBank/DDBJ databases">
        <authorList>
            <person name="Sun Q."/>
            <person name="Zhou Y."/>
        </authorList>
    </citation>
    <scope>NUCLEOTIDE SEQUENCE</scope>
    <source>
        <strain evidence="6">CGMCC 1.12707</strain>
    </source>
</reference>
<feature type="transmembrane region" description="Helical" evidence="5">
    <location>
        <begin position="27"/>
        <end position="54"/>
    </location>
</feature>
<evidence type="ECO:0000256" key="2">
    <source>
        <dbReference type="ARBA" id="ARBA00022692"/>
    </source>
</evidence>
<dbReference type="InterPro" id="IPR001807">
    <property type="entry name" value="ClC"/>
</dbReference>
<reference evidence="6" key="1">
    <citation type="journal article" date="2014" name="Int. J. Syst. Evol. Microbiol.">
        <title>Complete genome of a new Firmicutes species belonging to the dominant human colonic microbiota ('Ruminococcus bicirculans') reveals two chromosomes and a selective capacity to utilize plant glucans.</title>
        <authorList>
            <consortium name="NISC Comparative Sequencing Program"/>
            <person name="Wegmann U."/>
            <person name="Louis P."/>
            <person name="Goesmann A."/>
            <person name="Henrissat B."/>
            <person name="Duncan S.H."/>
            <person name="Flint H.J."/>
        </authorList>
    </citation>
    <scope>NUCLEOTIDE SEQUENCE</scope>
    <source>
        <strain evidence="6">CGMCC 1.12707</strain>
    </source>
</reference>
<dbReference type="SUPFAM" id="SSF81340">
    <property type="entry name" value="Clc chloride channel"/>
    <property type="match status" value="1"/>
</dbReference>
<evidence type="ECO:0000256" key="5">
    <source>
        <dbReference type="SAM" id="Phobius"/>
    </source>
</evidence>
<dbReference type="InterPro" id="IPR050368">
    <property type="entry name" value="ClC-type_chloride_channel"/>
</dbReference>
<name>A0A1M6Z079_9FLAO</name>
<keyword evidence="2 5" id="KW-0812">Transmembrane</keyword>
<feature type="transmembrane region" description="Helical" evidence="5">
    <location>
        <begin position="160"/>
        <end position="186"/>
    </location>
</feature>
<dbReference type="PANTHER" id="PTHR43427:SF12">
    <property type="entry name" value="CHLORIDE TRANSPORTER"/>
    <property type="match status" value="1"/>
</dbReference>
<feature type="transmembrane region" description="Helical" evidence="5">
    <location>
        <begin position="66"/>
        <end position="86"/>
    </location>
</feature>
<dbReference type="InterPro" id="IPR014743">
    <property type="entry name" value="Cl-channel_core"/>
</dbReference>
<sequence length="422" mass="45759">MSNFQQKESATKKSQLYFKLFFKKYPAILFIIKWSLISSILGIFIGSASAGFLVSLNWVTNFREEHLWIIALLPLAGLLIGLAYYYSGKDIEGGNNLIIDTIHHPKETIPFKMAPYVYLGTIITHLFGGSAGREGTAIQMAGAIGDQFGKLFKLNKEDRITLLICSIAAGFGSVFGTPLAGAIFGLELFLIGRIRYNAIFPAFASAILADLVTNIWQVDHTHYAIDFVPKLSILPIFYSVIAGCLFGLCAASFSKIIHFSTKLFKSKISYPPLRPFVGGIIVALAVLILGTTKYIGLGIPTIQQSFHEQLPVYDFAIKMMLTIITLSAGFKGGEVTPLFFIGATLGSALSLFIPLPTALLAGMGFVAVFAGATNTPLACILMAIELFGSECGVYVAIACVVSYLLSGEKGIYSSQRIEESKF</sequence>
<reference evidence="7" key="2">
    <citation type="submission" date="2016-11" db="EMBL/GenBank/DDBJ databases">
        <authorList>
            <person name="Jaros S."/>
            <person name="Januszkiewicz K."/>
            <person name="Wedrychowicz H."/>
        </authorList>
    </citation>
    <scope>NUCLEOTIDE SEQUENCE [LARGE SCALE GENOMIC DNA]</scope>
    <source>
        <strain evidence="7">DSM 27989</strain>
    </source>
</reference>
<accession>A0A1M6Z079</accession>
<dbReference type="RefSeq" id="WP_178300413.1">
    <property type="nucleotide sequence ID" value="NZ_BMFL01000001.1"/>
</dbReference>
<evidence type="ECO:0000313" key="9">
    <source>
        <dbReference type="Proteomes" id="UP000650994"/>
    </source>
</evidence>
<comment type="subcellular location">
    <subcellularLocation>
        <location evidence="1">Membrane</location>
        <topology evidence="1">Multi-pass membrane protein</topology>
    </subcellularLocation>
</comment>
<keyword evidence="3 5" id="KW-1133">Transmembrane helix</keyword>
<dbReference type="PANTHER" id="PTHR43427">
    <property type="entry name" value="CHLORIDE CHANNEL PROTEIN CLC-E"/>
    <property type="match status" value="1"/>
</dbReference>
<keyword evidence="4 5" id="KW-0472">Membrane</keyword>
<feature type="transmembrane region" description="Helical" evidence="5">
    <location>
        <begin position="198"/>
        <end position="216"/>
    </location>
</feature>
<evidence type="ECO:0000256" key="3">
    <source>
        <dbReference type="ARBA" id="ARBA00022989"/>
    </source>
</evidence>
<dbReference type="GO" id="GO:0015108">
    <property type="term" value="F:chloride transmembrane transporter activity"/>
    <property type="evidence" value="ECO:0007669"/>
    <property type="project" value="InterPro"/>
</dbReference>
<keyword evidence="9" id="KW-1185">Reference proteome</keyword>
<dbReference type="AlphaFoldDB" id="A0A1M6Z079"/>
<evidence type="ECO:0000256" key="1">
    <source>
        <dbReference type="ARBA" id="ARBA00004141"/>
    </source>
</evidence>